<feature type="domain" description="Methyltransferase" evidence="1">
    <location>
        <begin position="41"/>
        <end position="136"/>
    </location>
</feature>
<dbReference type="CDD" id="cd02440">
    <property type="entry name" value="AdoMet_MTases"/>
    <property type="match status" value="1"/>
</dbReference>
<reference evidence="2 3" key="1">
    <citation type="submission" date="2019-06" db="EMBL/GenBank/DDBJ databases">
        <title>Genomic Encyclopedia of Archaeal and Bacterial Type Strains, Phase II (KMG-II): from individual species to whole genera.</title>
        <authorList>
            <person name="Goeker M."/>
        </authorList>
    </citation>
    <scope>NUCLEOTIDE SEQUENCE [LARGE SCALE GENOMIC DNA]</scope>
    <source>
        <strain evidence="2 3">DSM 18423</strain>
    </source>
</reference>
<protein>
    <submittedName>
        <fullName evidence="2">Methyltransferase family protein</fullName>
    </submittedName>
</protein>
<evidence type="ECO:0000259" key="1">
    <source>
        <dbReference type="Pfam" id="PF13649"/>
    </source>
</evidence>
<dbReference type="GO" id="GO:0032259">
    <property type="term" value="P:methylation"/>
    <property type="evidence" value="ECO:0007669"/>
    <property type="project" value="UniProtKB-KW"/>
</dbReference>
<evidence type="ECO:0000313" key="3">
    <source>
        <dbReference type="Proteomes" id="UP000320582"/>
    </source>
</evidence>
<dbReference type="SUPFAM" id="SSF53335">
    <property type="entry name" value="S-adenosyl-L-methionine-dependent methyltransferases"/>
    <property type="match status" value="1"/>
</dbReference>
<evidence type="ECO:0000313" key="2">
    <source>
        <dbReference type="EMBL" id="TQM90123.1"/>
    </source>
</evidence>
<comment type="caution">
    <text evidence="2">The sequence shown here is derived from an EMBL/GenBank/DDBJ whole genome shotgun (WGS) entry which is preliminary data.</text>
</comment>
<dbReference type="InterPro" id="IPR029063">
    <property type="entry name" value="SAM-dependent_MTases_sf"/>
</dbReference>
<dbReference type="Gene3D" id="3.40.50.150">
    <property type="entry name" value="Vaccinia Virus protein VP39"/>
    <property type="match status" value="1"/>
</dbReference>
<keyword evidence="3" id="KW-1185">Reference proteome</keyword>
<dbReference type="PANTHER" id="PTHR43464">
    <property type="entry name" value="METHYLTRANSFERASE"/>
    <property type="match status" value="1"/>
</dbReference>
<gene>
    <name evidence="2" type="ORF">BD293_4048</name>
</gene>
<dbReference type="PANTHER" id="PTHR43464:SF92">
    <property type="entry name" value="SLR1071 PROTEIN"/>
    <property type="match status" value="1"/>
</dbReference>
<sequence>MSTRGYEGEAGRALAERYETVDPAVLHQALVPHLPPAPAAILDVGAGSGRDAAWLAKLGHSVLAVEPSGTMRAEGQRRHPLPGIAWVTDSLPGLESVFRLSTAFDVILLSAVWMHIPPCDRPRAFRKLVTLLKPGGTLTITLRLGPPAPDRDMHPVDVAEIEALSRAHGVAVLNVDHTPDRLGRGEVSWAQLVLRLPDDGTGALPLLRHVILNDAKSATYKLALLRAVARAADGAQGMARPIDDNTIALPLGLIALNWLRLYKPLIDADLPQMPRNRGPVGLGFIKDGWHGIAELSASDLRVGAQFSGMRAAALHAALRDAAVTIARMPATYMTFPGSQAPVLPTRTGRAGIAPSRLFVDAGYLWDFGELRVPLHLWRAMVRHDAWIEPALVAEWVRLMEGYARGQGRDLDPALVARSMRWHEPSRDVAFARKTAALLISDSAVFCVWTGRKLTERRLDIDHCLPWAAWPCEDLWNLLPSDPTVNRHSKRDRLPAAEVLDSSMDRIFDWWERAWLHQRNTAERFHVEARASLPICEDTADGPAPIFAGLQARRFALWADQQVPEWRP</sequence>
<proteinExistence type="predicted"/>
<dbReference type="Proteomes" id="UP000320582">
    <property type="component" value="Unassembled WGS sequence"/>
</dbReference>
<dbReference type="Pfam" id="PF13649">
    <property type="entry name" value="Methyltransf_25"/>
    <property type="match status" value="1"/>
</dbReference>
<dbReference type="InterPro" id="IPR041698">
    <property type="entry name" value="Methyltransf_25"/>
</dbReference>
<organism evidence="2 3">
    <name type="scientific">Roseinatronobacter monicus</name>
    <dbReference type="NCBI Taxonomy" id="393481"/>
    <lineage>
        <taxon>Bacteria</taxon>
        <taxon>Pseudomonadati</taxon>
        <taxon>Pseudomonadota</taxon>
        <taxon>Alphaproteobacteria</taxon>
        <taxon>Rhodobacterales</taxon>
        <taxon>Paracoccaceae</taxon>
        <taxon>Roseinatronobacter</taxon>
    </lineage>
</organism>
<dbReference type="GO" id="GO:0008168">
    <property type="term" value="F:methyltransferase activity"/>
    <property type="evidence" value="ECO:0007669"/>
    <property type="project" value="UniProtKB-KW"/>
</dbReference>
<dbReference type="EMBL" id="VFPT01000003">
    <property type="protein sequence ID" value="TQM90123.1"/>
    <property type="molecule type" value="Genomic_DNA"/>
</dbReference>
<accession>A0A543K4W4</accession>
<name>A0A543K4W4_9RHOB</name>
<keyword evidence="2" id="KW-0808">Transferase</keyword>
<keyword evidence="2" id="KW-0489">Methyltransferase</keyword>
<dbReference type="AlphaFoldDB" id="A0A543K4W4"/>